<dbReference type="STRING" id="2010991.A0A3M2RPB4"/>
<reference evidence="2 3" key="1">
    <citation type="submission" date="2017-06" db="EMBL/GenBank/DDBJ databases">
        <title>Comparative genomic analysis of Ambrosia Fusariam Clade fungi.</title>
        <authorList>
            <person name="Stajich J.E."/>
            <person name="Carrillo J."/>
            <person name="Kijimoto T."/>
            <person name="Eskalen A."/>
            <person name="O'Donnell K."/>
            <person name="Kasson M."/>
        </authorList>
    </citation>
    <scope>NUCLEOTIDE SEQUENCE [LARGE SCALE GENOMIC DNA]</scope>
    <source>
        <strain evidence="2">UCR3666</strain>
    </source>
</reference>
<evidence type="ECO:0008006" key="4">
    <source>
        <dbReference type="Google" id="ProtNLM"/>
    </source>
</evidence>
<evidence type="ECO:0000313" key="3">
    <source>
        <dbReference type="Proteomes" id="UP000277212"/>
    </source>
</evidence>
<organism evidence="2 3">
    <name type="scientific">Fusarium kuroshium</name>
    <dbReference type="NCBI Taxonomy" id="2010991"/>
    <lineage>
        <taxon>Eukaryota</taxon>
        <taxon>Fungi</taxon>
        <taxon>Dikarya</taxon>
        <taxon>Ascomycota</taxon>
        <taxon>Pezizomycotina</taxon>
        <taxon>Sordariomycetes</taxon>
        <taxon>Hypocreomycetidae</taxon>
        <taxon>Hypocreales</taxon>
        <taxon>Nectriaceae</taxon>
        <taxon>Fusarium</taxon>
        <taxon>Fusarium solani species complex</taxon>
    </lineage>
</organism>
<dbReference type="PANTHER" id="PTHR31377">
    <property type="entry name" value="AGMATINE DEIMINASE-RELATED"/>
    <property type="match status" value="1"/>
</dbReference>
<evidence type="ECO:0000313" key="2">
    <source>
        <dbReference type="EMBL" id="RMJ07097.1"/>
    </source>
</evidence>
<dbReference type="Gene3D" id="3.75.10.10">
    <property type="entry name" value="L-arginine/glycine Amidinotransferase, Chain A"/>
    <property type="match status" value="1"/>
</dbReference>
<accession>A0A3M2RPB4</accession>
<comment type="caution">
    <text evidence="2">The sequence shown here is derived from an EMBL/GenBank/DDBJ whole genome shotgun (WGS) entry which is preliminary data.</text>
</comment>
<dbReference type="GO" id="GO:0009446">
    <property type="term" value="P:putrescine biosynthetic process"/>
    <property type="evidence" value="ECO:0007669"/>
    <property type="project" value="InterPro"/>
</dbReference>
<dbReference type="AlphaFoldDB" id="A0A3M2RPB4"/>
<dbReference type="GO" id="GO:0004668">
    <property type="term" value="F:protein-arginine deiminase activity"/>
    <property type="evidence" value="ECO:0007669"/>
    <property type="project" value="InterPro"/>
</dbReference>
<name>A0A3M2RPB4_9HYPO</name>
<dbReference type="Pfam" id="PF04371">
    <property type="entry name" value="PAD_porph"/>
    <property type="match status" value="1"/>
</dbReference>
<protein>
    <recommendedName>
        <fullName evidence="4">Agmatine deiminase</fullName>
    </recommendedName>
</protein>
<sequence>MLPRQVLLKGMQSSRYYNSDSKTFRLGLGDPSNVQWTEMSYRGKDKHGWTFSLNLPNMGQPIPLTWLKDNNVAVDGMSASRLSNNNFKLQDPNGQIMAVFTSHTMSLRPSSVGTLQINMDLGPMFDHYLDKHREEEKSTNEQGNWSGGSYQNWGQTWVIASRRQTLLAMLRNLVYKRGGIASCTPLRAKVSTEARLSSTASSAQPPKTKFYMPPEWTRHSQTITVWPDFASIPDEAILRDARSEISAISNAIARFEPVTMYTKPQNLEKARDTVSENVTVRPLEASQLWVRDTGPIIVKNLSDDSRAGLSLSFNYWGDKLESQGDEEVASGILNDMGVEVFTAGFRAEGGGFEVDGQGTLLATESAIINPNRNPGLSKSDIEAQFKIYLGIDKTIWLRGIKGYEMTDYHIDALARFISPGKVLLGRIPETADKVLVEAYQEARETLESATDASGNQIEIIEVAEPHPKELRGEHFFETVASYANYLLVNGGIIIPRFGVGKADDDALELFKRCFPDREVVQVDINTVPKLGGGIHCSTQQVPLI</sequence>
<keyword evidence="3" id="KW-1185">Reference proteome</keyword>
<dbReference type="InterPro" id="IPR007466">
    <property type="entry name" value="Peptidyl-Arg-deiminase_porph"/>
</dbReference>
<dbReference type="SUPFAM" id="SSF55909">
    <property type="entry name" value="Pentein"/>
    <property type="match status" value="1"/>
</dbReference>
<evidence type="ECO:0000256" key="1">
    <source>
        <dbReference type="ARBA" id="ARBA00022801"/>
    </source>
</evidence>
<keyword evidence="1" id="KW-0378">Hydrolase</keyword>
<dbReference type="PANTHER" id="PTHR31377:SF0">
    <property type="entry name" value="AGMATINE DEIMINASE-RELATED"/>
    <property type="match status" value="1"/>
</dbReference>
<gene>
    <name evidence="2" type="ORF">CDV36_013307</name>
</gene>
<proteinExistence type="predicted"/>
<dbReference type="GO" id="GO:0047632">
    <property type="term" value="F:agmatine deiminase activity"/>
    <property type="evidence" value="ECO:0007669"/>
    <property type="project" value="TreeGrafter"/>
</dbReference>
<dbReference type="Proteomes" id="UP000277212">
    <property type="component" value="Unassembled WGS sequence"/>
</dbReference>
<dbReference type="OrthoDB" id="544103at2759"/>
<dbReference type="EMBL" id="NKUJ01000365">
    <property type="protein sequence ID" value="RMJ07097.1"/>
    <property type="molecule type" value="Genomic_DNA"/>
</dbReference>